<name>A0A0E4HAK2_9BACL</name>
<dbReference type="PANTHER" id="PTHR46577">
    <property type="entry name" value="HTH-TYPE TRANSCRIPTIONAL REGULATORY PROTEIN GABR"/>
    <property type="match status" value="1"/>
</dbReference>
<dbReference type="Proteomes" id="UP000033163">
    <property type="component" value="Chromosome I"/>
</dbReference>
<dbReference type="PATRIC" id="fig|1073571.4.peg.3734"/>
<dbReference type="Gene3D" id="3.40.640.10">
    <property type="entry name" value="Type I PLP-dependent aspartate aminotransferase-like (Major domain)"/>
    <property type="match status" value="1"/>
</dbReference>
<accession>A0A0E4HAK2</accession>
<dbReference type="EMBL" id="LN831776">
    <property type="protein sequence ID" value="CQR55896.1"/>
    <property type="molecule type" value="Genomic_DNA"/>
</dbReference>
<dbReference type="PANTHER" id="PTHR46577:SF1">
    <property type="entry name" value="HTH-TYPE TRANSCRIPTIONAL REGULATORY PROTEIN GABR"/>
    <property type="match status" value="1"/>
</dbReference>
<reference evidence="2" key="1">
    <citation type="submission" date="2015-03" db="EMBL/GenBank/DDBJ databases">
        <authorList>
            <person name="Wibberg D."/>
        </authorList>
    </citation>
    <scope>NUCLEOTIDE SEQUENCE [LARGE SCALE GENOMIC DNA]</scope>
</reference>
<organism evidence="1 2">
    <name type="scientific">Paenibacillus riograndensis SBR5</name>
    <dbReference type="NCBI Taxonomy" id="1073571"/>
    <lineage>
        <taxon>Bacteria</taxon>
        <taxon>Bacillati</taxon>
        <taxon>Bacillota</taxon>
        <taxon>Bacilli</taxon>
        <taxon>Bacillales</taxon>
        <taxon>Paenibacillaceae</taxon>
        <taxon>Paenibacillus</taxon>
        <taxon>Paenibacillus sonchi group</taxon>
    </lineage>
</organism>
<proteinExistence type="predicted"/>
<evidence type="ECO:0000313" key="2">
    <source>
        <dbReference type="Proteomes" id="UP000033163"/>
    </source>
</evidence>
<gene>
    <name evidence="1" type="ORF">PRIO_3493</name>
</gene>
<protein>
    <submittedName>
        <fullName evidence="1">Putative transcriptional regulator</fullName>
    </submittedName>
</protein>
<dbReference type="HOGENOM" id="CLU_1693752_0_0_9"/>
<dbReference type="InterPro" id="IPR015424">
    <property type="entry name" value="PyrdxlP-dep_Trfase"/>
</dbReference>
<evidence type="ECO:0000313" key="1">
    <source>
        <dbReference type="EMBL" id="CQR55896.1"/>
    </source>
</evidence>
<dbReference type="InterPro" id="IPR051446">
    <property type="entry name" value="HTH_trans_reg/aminotransferase"/>
</dbReference>
<dbReference type="AlphaFoldDB" id="A0A0E4HAK2"/>
<dbReference type="KEGG" id="pri:PRIO_3493"/>
<dbReference type="SUPFAM" id="SSF53383">
    <property type="entry name" value="PLP-dependent transferases"/>
    <property type="match status" value="1"/>
</dbReference>
<sequence>MHGLLGIRISAIVGPAEAIAQLANVQAFTYRHLPFLEQMALAHFIEHGYFMRHMRRAKNIYRRRHEVMQKAITASGLGNKFTLRGIETGLHVLLEADESFDEETMTFRALQGGVRVHQLHSYCLESRRKGWVLGFAKVDERFIEEGMYRLAETVL</sequence>
<dbReference type="InterPro" id="IPR015421">
    <property type="entry name" value="PyrdxlP-dep_Trfase_major"/>
</dbReference>